<accession>A0A833VTZ3</accession>
<name>A0A833VTZ3_9POAL</name>
<dbReference type="EMBL" id="SWLB01000008">
    <property type="protein sequence ID" value="KAF3335113.1"/>
    <property type="molecule type" value="Genomic_DNA"/>
</dbReference>
<comment type="caution">
    <text evidence="1">The sequence shown here is derived from an EMBL/GenBank/DDBJ whole genome shotgun (WGS) entry which is preliminary data.</text>
</comment>
<evidence type="ECO:0000313" key="1">
    <source>
        <dbReference type="EMBL" id="KAF3335113.1"/>
    </source>
</evidence>
<reference evidence="1" key="1">
    <citation type="submission" date="2020-01" db="EMBL/GenBank/DDBJ databases">
        <title>Genome sequence of Kobresia littledalei, the first chromosome-level genome in the family Cyperaceae.</title>
        <authorList>
            <person name="Qu G."/>
        </authorList>
    </citation>
    <scope>NUCLEOTIDE SEQUENCE</scope>
    <source>
        <strain evidence="1">C.B.Clarke</strain>
        <tissue evidence="1">Leaf</tissue>
    </source>
</reference>
<organism evidence="1 2">
    <name type="scientific">Carex littledalei</name>
    <dbReference type="NCBI Taxonomy" id="544730"/>
    <lineage>
        <taxon>Eukaryota</taxon>
        <taxon>Viridiplantae</taxon>
        <taxon>Streptophyta</taxon>
        <taxon>Embryophyta</taxon>
        <taxon>Tracheophyta</taxon>
        <taxon>Spermatophyta</taxon>
        <taxon>Magnoliopsida</taxon>
        <taxon>Liliopsida</taxon>
        <taxon>Poales</taxon>
        <taxon>Cyperaceae</taxon>
        <taxon>Cyperoideae</taxon>
        <taxon>Cariceae</taxon>
        <taxon>Carex</taxon>
        <taxon>Carex subgen. Euthyceras</taxon>
    </lineage>
</organism>
<protein>
    <submittedName>
        <fullName evidence="1">Uncharacterized protein</fullName>
    </submittedName>
</protein>
<keyword evidence="2" id="KW-1185">Reference proteome</keyword>
<proteinExistence type="predicted"/>
<dbReference type="Proteomes" id="UP000623129">
    <property type="component" value="Unassembled WGS sequence"/>
</dbReference>
<sequence>MRRAVTTIRLRRAGRWFRRDKFCWRLDMPKSLDLALEFLANYLAELSKFEPSARSLTLEESFPSARSPREMINLQFTVQWEMGHVIDYWVGTG</sequence>
<evidence type="ECO:0000313" key="2">
    <source>
        <dbReference type="Proteomes" id="UP000623129"/>
    </source>
</evidence>
<dbReference type="AlphaFoldDB" id="A0A833VTZ3"/>
<gene>
    <name evidence="1" type="ORF">FCM35_KLT19620</name>
</gene>